<name>A0A0R3D0B6_9BRAD</name>
<dbReference type="STRING" id="989370.AOQ71_31600"/>
<protein>
    <submittedName>
        <fullName evidence="1">Uncharacterized protein</fullName>
    </submittedName>
</protein>
<proteinExistence type="predicted"/>
<dbReference type="AlphaFoldDB" id="A0A0R3D0B6"/>
<organism evidence="1 2">
    <name type="scientific">Bradyrhizobium manausense</name>
    <dbReference type="NCBI Taxonomy" id="989370"/>
    <lineage>
        <taxon>Bacteria</taxon>
        <taxon>Pseudomonadati</taxon>
        <taxon>Pseudomonadota</taxon>
        <taxon>Alphaproteobacteria</taxon>
        <taxon>Hyphomicrobiales</taxon>
        <taxon>Nitrobacteraceae</taxon>
        <taxon>Bradyrhizobium</taxon>
    </lineage>
</organism>
<reference evidence="1 2" key="1">
    <citation type="submission" date="2015-09" db="EMBL/GenBank/DDBJ databases">
        <title>Draft Genome Sequence of Bradyrhizobium manausense Strain BR 3351T, a Novel Symbiotic Nitrogen-Fixing Alphaproteobacterium Isolated from Brazilian Amazon Rain Forest.</title>
        <authorList>
            <person name="De Araujo J.L."/>
            <person name="Zilli J.E."/>
        </authorList>
    </citation>
    <scope>NUCLEOTIDE SEQUENCE [LARGE SCALE GENOMIC DNA]</scope>
    <source>
        <strain evidence="1 2">BR3351</strain>
    </source>
</reference>
<evidence type="ECO:0000313" key="2">
    <source>
        <dbReference type="Proteomes" id="UP000051936"/>
    </source>
</evidence>
<accession>A0A0R3D0B6</accession>
<sequence length="114" mass="12633">MRYEILLSSGETVHPDALDDAVLERAVSVTDHATGRRVVLWPPAPVAKLSERQEPTEDDIAAAIERLQLTVREATSGSFWVIFARKYPRTSHATREDAEAHIRTKALRSLTGGV</sequence>
<evidence type="ECO:0000313" key="1">
    <source>
        <dbReference type="EMBL" id="KRQ03275.1"/>
    </source>
</evidence>
<comment type="caution">
    <text evidence="1">The sequence shown here is derived from an EMBL/GenBank/DDBJ whole genome shotgun (WGS) entry which is preliminary data.</text>
</comment>
<gene>
    <name evidence="1" type="ORF">AOQ71_31600</name>
</gene>
<keyword evidence="2" id="KW-1185">Reference proteome</keyword>
<dbReference type="RefSeq" id="WP_057755352.1">
    <property type="nucleotide sequence ID" value="NZ_LJYG01000108.1"/>
</dbReference>
<dbReference type="Proteomes" id="UP000051936">
    <property type="component" value="Unassembled WGS sequence"/>
</dbReference>
<dbReference type="EMBL" id="LJYG01000108">
    <property type="protein sequence ID" value="KRQ03275.1"/>
    <property type="molecule type" value="Genomic_DNA"/>
</dbReference>